<dbReference type="Proteomes" id="UP000243333">
    <property type="component" value="Unassembled WGS sequence"/>
</dbReference>
<feature type="domain" description="HTH cro/C1-type" evidence="3">
    <location>
        <begin position="8"/>
        <end position="42"/>
    </location>
</feature>
<dbReference type="InterPro" id="IPR025194">
    <property type="entry name" value="RodZ-like_C"/>
</dbReference>
<evidence type="ECO:0000313" key="5">
    <source>
        <dbReference type="Proteomes" id="UP000243333"/>
    </source>
</evidence>
<keyword evidence="2" id="KW-0472">Membrane</keyword>
<gene>
    <name evidence="4" type="ORF">SAMN05660235_02672</name>
</gene>
<feature type="region of interest" description="Disordered" evidence="1">
    <location>
        <begin position="127"/>
        <end position="158"/>
    </location>
</feature>
<dbReference type="RefSeq" id="WP_093691667.1">
    <property type="nucleotide sequence ID" value="NZ_FNBU01000027.1"/>
</dbReference>
<protein>
    <submittedName>
        <fullName evidence="4">Protein RodZ, contains Xre-like HTH and DUF4115 domains</fullName>
    </submittedName>
</protein>
<organism evidence="4 5">
    <name type="scientific">Sporolituus thermophilus DSM 23256</name>
    <dbReference type="NCBI Taxonomy" id="1123285"/>
    <lineage>
        <taxon>Bacteria</taxon>
        <taxon>Bacillati</taxon>
        <taxon>Bacillota</taxon>
        <taxon>Negativicutes</taxon>
        <taxon>Selenomonadales</taxon>
        <taxon>Sporomusaceae</taxon>
        <taxon>Sporolituus</taxon>
    </lineage>
</organism>
<dbReference type="AlphaFoldDB" id="A0A1G7NQK1"/>
<evidence type="ECO:0000259" key="3">
    <source>
        <dbReference type="PROSITE" id="PS50943"/>
    </source>
</evidence>
<feature type="compositionally biased region" description="Pro residues" evidence="1">
    <location>
        <begin position="127"/>
        <end position="146"/>
    </location>
</feature>
<dbReference type="STRING" id="1123285.SAMN05660235_02672"/>
<dbReference type="PROSITE" id="PS50943">
    <property type="entry name" value="HTH_CROC1"/>
    <property type="match status" value="1"/>
</dbReference>
<feature type="transmembrane region" description="Helical" evidence="2">
    <location>
        <begin position="97"/>
        <end position="117"/>
    </location>
</feature>
<dbReference type="SUPFAM" id="SSF47413">
    <property type="entry name" value="lambda repressor-like DNA-binding domains"/>
    <property type="match status" value="1"/>
</dbReference>
<dbReference type="Pfam" id="PF13464">
    <property type="entry name" value="RodZ_C"/>
    <property type="match status" value="1"/>
</dbReference>
<dbReference type="Pfam" id="PF13413">
    <property type="entry name" value="HTH_25"/>
    <property type="match status" value="1"/>
</dbReference>
<dbReference type="PANTHER" id="PTHR34475:SF1">
    <property type="entry name" value="CYTOSKELETON PROTEIN RODZ"/>
    <property type="match status" value="1"/>
</dbReference>
<accession>A0A1G7NQK1</accession>
<name>A0A1G7NQK1_9FIRM</name>
<evidence type="ECO:0000256" key="1">
    <source>
        <dbReference type="SAM" id="MobiDB-lite"/>
    </source>
</evidence>
<keyword evidence="5" id="KW-1185">Reference proteome</keyword>
<dbReference type="InterPro" id="IPR050400">
    <property type="entry name" value="Bact_Cytoskel_RodZ"/>
</dbReference>
<dbReference type="CDD" id="cd00093">
    <property type="entry name" value="HTH_XRE"/>
    <property type="match status" value="1"/>
</dbReference>
<dbReference type="InterPro" id="IPR010982">
    <property type="entry name" value="Lambda_DNA-bd_dom_sf"/>
</dbReference>
<dbReference type="EMBL" id="FNBU01000027">
    <property type="protein sequence ID" value="SDF76355.1"/>
    <property type="molecule type" value="Genomic_DNA"/>
</dbReference>
<keyword evidence="2" id="KW-0812">Transmembrane</keyword>
<keyword evidence="2" id="KW-1133">Transmembrane helix</keyword>
<dbReference type="GO" id="GO:0003677">
    <property type="term" value="F:DNA binding"/>
    <property type="evidence" value="ECO:0007669"/>
    <property type="project" value="InterPro"/>
</dbReference>
<dbReference type="InterPro" id="IPR001387">
    <property type="entry name" value="Cro/C1-type_HTH"/>
</dbReference>
<dbReference type="OrthoDB" id="9797543at2"/>
<evidence type="ECO:0000256" key="2">
    <source>
        <dbReference type="SAM" id="Phobius"/>
    </source>
</evidence>
<proteinExistence type="predicted"/>
<reference evidence="5" key="1">
    <citation type="submission" date="2016-10" db="EMBL/GenBank/DDBJ databases">
        <authorList>
            <person name="Varghese N."/>
            <person name="Submissions S."/>
        </authorList>
    </citation>
    <scope>NUCLEOTIDE SEQUENCE [LARGE SCALE GENOMIC DNA]</scope>
    <source>
        <strain evidence="5">DSM 23256</strain>
    </source>
</reference>
<sequence>METVGEILRREREKKGLTVKDVENATSIRALYISSIEEGNYSAIPGEVYLKGFIRNYANFLGLNGQEMVNLYRQSHTQQTIEPAAIKTEVSASAFPVKWLVAGVTGVIIAGAVWWFMAWHQPKSPAPEVKPAPVAPVPSPTVPAQPPQSMQTLPVPAGQPPAKIKPVVITAKYTDACWTSVTADGKEIYEGTPNAGDSFTWEAERNIVIKLGNAGGVELSHNGQSLGKLGAKGEVIVKSFAANTTTKP</sequence>
<dbReference type="Gene3D" id="1.10.260.40">
    <property type="entry name" value="lambda repressor-like DNA-binding domains"/>
    <property type="match status" value="1"/>
</dbReference>
<evidence type="ECO:0000313" key="4">
    <source>
        <dbReference type="EMBL" id="SDF76355.1"/>
    </source>
</evidence>
<dbReference type="PANTHER" id="PTHR34475">
    <property type="match status" value="1"/>
</dbReference>